<dbReference type="AlphaFoldDB" id="A0A6B1G151"/>
<dbReference type="InterPro" id="IPR036526">
    <property type="entry name" value="C-N_Hydrolase_sf"/>
</dbReference>
<organism evidence="2">
    <name type="scientific">Caldilineaceae bacterium SB0675_bin_29</name>
    <dbReference type="NCBI Taxonomy" id="2605266"/>
    <lineage>
        <taxon>Bacteria</taxon>
        <taxon>Bacillati</taxon>
        <taxon>Chloroflexota</taxon>
        <taxon>Caldilineae</taxon>
        <taxon>Caldilineales</taxon>
        <taxon>Caldilineaceae</taxon>
    </lineage>
</organism>
<dbReference type="SUPFAM" id="SSF56317">
    <property type="entry name" value="Carbon-nitrogen hydrolase"/>
    <property type="match status" value="1"/>
</dbReference>
<gene>
    <name evidence="2" type="ORF">F4148_10205</name>
</gene>
<feature type="domain" description="CN hydrolase" evidence="1">
    <location>
        <begin position="24"/>
        <end position="125"/>
    </location>
</feature>
<protein>
    <recommendedName>
        <fullName evidence="1">CN hydrolase domain-containing protein</fullName>
    </recommendedName>
</protein>
<accession>A0A6B1G151</accession>
<dbReference type="EMBL" id="VYDA01000368">
    <property type="protein sequence ID" value="MYH62107.1"/>
    <property type="molecule type" value="Genomic_DNA"/>
</dbReference>
<dbReference type="Pfam" id="PF00795">
    <property type="entry name" value="CN_hydrolase"/>
    <property type="match status" value="1"/>
</dbReference>
<dbReference type="PROSITE" id="PS50263">
    <property type="entry name" value="CN_HYDROLASE"/>
    <property type="match status" value="1"/>
</dbReference>
<sequence length="125" mass="13741">MITSRARPTPCPITDRSHPMSRFANISLVNFPTLPPDEPDRLRKTLDRMCGYVADAAQEQSDIVAFPEICNCLDTADPSDVAEPLDGPTVTALAQAARQHELYVVCPLIVSEDGRRYNCAVLIGR</sequence>
<dbReference type="Gene3D" id="3.60.110.10">
    <property type="entry name" value="Carbon-nitrogen hydrolase"/>
    <property type="match status" value="1"/>
</dbReference>
<reference evidence="2" key="1">
    <citation type="submission" date="2019-09" db="EMBL/GenBank/DDBJ databases">
        <title>Characterisation of the sponge microbiome using genome-centric metagenomics.</title>
        <authorList>
            <person name="Engelberts J.P."/>
            <person name="Robbins S.J."/>
            <person name="De Goeij J.M."/>
            <person name="Aranda M."/>
            <person name="Bell S.C."/>
            <person name="Webster N.S."/>
        </authorList>
    </citation>
    <scope>NUCLEOTIDE SEQUENCE</scope>
    <source>
        <strain evidence="2">SB0675_bin_29</strain>
    </source>
</reference>
<proteinExistence type="predicted"/>
<dbReference type="InterPro" id="IPR003010">
    <property type="entry name" value="C-N_Hydrolase"/>
</dbReference>
<comment type="caution">
    <text evidence="2">The sequence shown here is derived from an EMBL/GenBank/DDBJ whole genome shotgun (WGS) entry which is preliminary data.</text>
</comment>
<evidence type="ECO:0000313" key="2">
    <source>
        <dbReference type="EMBL" id="MYH62107.1"/>
    </source>
</evidence>
<evidence type="ECO:0000259" key="1">
    <source>
        <dbReference type="PROSITE" id="PS50263"/>
    </source>
</evidence>
<name>A0A6B1G151_9CHLR</name>